<dbReference type="InterPro" id="IPR000917">
    <property type="entry name" value="Sulfatase_N"/>
</dbReference>
<feature type="transmembrane region" description="Helical" evidence="7">
    <location>
        <begin position="765"/>
        <end position="786"/>
    </location>
</feature>
<evidence type="ECO:0000313" key="10">
    <source>
        <dbReference type="Proteomes" id="UP001230188"/>
    </source>
</evidence>
<evidence type="ECO:0000256" key="7">
    <source>
        <dbReference type="SAM" id="Phobius"/>
    </source>
</evidence>
<gene>
    <name evidence="9" type="ORF">CTAYLR_000958</name>
</gene>
<feature type="transmembrane region" description="Helical" evidence="7">
    <location>
        <begin position="732"/>
        <end position="750"/>
    </location>
</feature>
<accession>A0AAD7UFE2</accession>
<keyword evidence="2 7" id="KW-0812">Transmembrane</keyword>
<evidence type="ECO:0000256" key="6">
    <source>
        <dbReference type="ARBA" id="ARBA00023136"/>
    </source>
</evidence>
<feature type="transmembrane region" description="Helical" evidence="7">
    <location>
        <begin position="580"/>
        <end position="598"/>
    </location>
</feature>
<feature type="transmembrane region" description="Helical" evidence="7">
    <location>
        <begin position="807"/>
        <end position="824"/>
    </location>
</feature>
<dbReference type="Pfam" id="PF03547">
    <property type="entry name" value="Mem_trans"/>
    <property type="match status" value="1"/>
</dbReference>
<proteinExistence type="predicted"/>
<sequence length="900" mass="98118">MALLLSRVAGLFVVASGDNKKNVLLLVADDLRPELGAYGSSWMVTPHLDALARESLVFDAAFSNFAICSPSRNSWMSGRMPDITRTWNFIDDFRHSGQSRLASGEEWTSLPQFFKSKNYSTLGHGKLYHPGKPPNNDEPYSWTDPYVELVTTSCGNGEHFCPREGASDDEFSDYNTTIRALERLQAATAPWFVGLGLHFPHLSWATPLWCVDAYENATIEIAKFRDSPEGCPDVAFTAEIDGAENIKLNMSDFPTTTTNMEGVHTFPVPIPGNNSVPPEVDWLMRLGYYSAVTHTDWLFGKMIDAAAPTKNETVLVVTADHGYQLGERGEWAKHTLFDNALRVPLLIRAPWAREMMGKRTPAYFELIDLYRTLVTLAGHSVADVEPDVDGLDQSELVSDPDARPSRDAAFAQYSRCPQSGGVPAYHKNNCEHVVAANISVMGYTLREPLFRFTDWYEFRNCQADFDAILATELYALQPPNATIDFDMGDNRNLAALDSFGPVVARLRGKLRTRFDIGGGTTNTTAHDDNAQALFDDAVLVSIVMAAMRSMLRVAIIGSIGGALAICEVLDTHARKSLARLLTYALLPLLLFTKGSAAVNRAMGPALLHWLIVPAYAAIHVGLGLAIAAVTGCRRRRTFSPLPSTENEPPDLRGALVTLAVAFPNSGSLPLALVEPLCATIGCDVDAAVGYVSFYIAALNPILWVVCPRLLLRQYPTDDAAFSTRRWLQSIPPPAVAAVGGAFFGAVPRLYDLALRDTVLGSALDLVANSAVPIGIINLGAAIAASARRAKDPAADAIGAASLAKATFFRLLFVPALSIAATYNLRAHNVFIPKRNIPLALVLMLESCSPPAMQLIIFLQLFNLTHLERPMAQLLVVMYLISLLTLTAWIAIILAVLTLNE</sequence>
<dbReference type="InterPro" id="IPR017850">
    <property type="entry name" value="Alkaline_phosphatase_core_sf"/>
</dbReference>
<dbReference type="EMBL" id="JAQMWT010000330">
    <property type="protein sequence ID" value="KAJ8604475.1"/>
    <property type="molecule type" value="Genomic_DNA"/>
</dbReference>
<protein>
    <recommendedName>
        <fullName evidence="8">Sulfatase N-terminal domain-containing protein</fullName>
    </recommendedName>
</protein>
<dbReference type="InterPro" id="IPR004776">
    <property type="entry name" value="Mem_transp_PIN-like"/>
</dbReference>
<dbReference type="GO" id="GO:0016020">
    <property type="term" value="C:membrane"/>
    <property type="evidence" value="ECO:0007669"/>
    <property type="project" value="UniProtKB-SubCell"/>
</dbReference>
<feature type="transmembrane region" description="Helical" evidence="7">
    <location>
        <begin position="653"/>
        <end position="673"/>
    </location>
</feature>
<evidence type="ECO:0000259" key="8">
    <source>
        <dbReference type="Pfam" id="PF00884"/>
    </source>
</evidence>
<dbReference type="GO" id="GO:0055085">
    <property type="term" value="P:transmembrane transport"/>
    <property type="evidence" value="ECO:0007669"/>
    <property type="project" value="InterPro"/>
</dbReference>
<dbReference type="GO" id="GO:0005737">
    <property type="term" value="C:cytoplasm"/>
    <property type="evidence" value="ECO:0007669"/>
    <property type="project" value="TreeGrafter"/>
</dbReference>
<feature type="transmembrane region" description="Helical" evidence="7">
    <location>
        <begin position="873"/>
        <end position="898"/>
    </location>
</feature>
<keyword evidence="10" id="KW-1185">Reference proteome</keyword>
<dbReference type="GO" id="GO:0046872">
    <property type="term" value="F:metal ion binding"/>
    <property type="evidence" value="ECO:0007669"/>
    <property type="project" value="UniProtKB-KW"/>
</dbReference>
<keyword evidence="5 7" id="KW-1133">Transmembrane helix</keyword>
<dbReference type="Proteomes" id="UP001230188">
    <property type="component" value="Unassembled WGS sequence"/>
</dbReference>
<feature type="transmembrane region" description="Helical" evidence="7">
    <location>
        <begin position="610"/>
        <end position="632"/>
    </location>
</feature>
<keyword evidence="6 7" id="KW-0472">Membrane</keyword>
<name>A0AAD7UFE2_9STRA</name>
<feature type="domain" description="Sulfatase N-terminal" evidence="8">
    <location>
        <begin position="21"/>
        <end position="378"/>
    </location>
</feature>
<reference evidence="9" key="1">
    <citation type="submission" date="2023-01" db="EMBL/GenBank/DDBJ databases">
        <title>Metagenome sequencing of chrysophaentin producing Chrysophaeum taylorii.</title>
        <authorList>
            <person name="Davison J."/>
            <person name="Bewley C."/>
        </authorList>
    </citation>
    <scope>NUCLEOTIDE SEQUENCE</scope>
    <source>
        <strain evidence="9">NIES-1699</strain>
    </source>
</reference>
<comment type="caution">
    <text evidence="9">The sequence shown here is derived from an EMBL/GenBank/DDBJ whole genome shotgun (WGS) entry which is preliminary data.</text>
</comment>
<keyword evidence="4" id="KW-0378">Hydrolase</keyword>
<comment type="subcellular location">
    <subcellularLocation>
        <location evidence="1">Membrane</location>
        <topology evidence="1">Multi-pass membrane protein</topology>
    </subcellularLocation>
</comment>
<feature type="transmembrane region" description="Helical" evidence="7">
    <location>
        <begin position="693"/>
        <end position="711"/>
    </location>
</feature>
<organism evidence="9 10">
    <name type="scientific">Chrysophaeum taylorii</name>
    <dbReference type="NCBI Taxonomy" id="2483200"/>
    <lineage>
        <taxon>Eukaryota</taxon>
        <taxon>Sar</taxon>
        <taxon>Stramenopiles</taxon>
        <taxon>Ochrophyta</taxon>
        <taxon>Pelagophyceae</taxon>
        <taxon>Pelagomonadales</taxon>
        <taxon>Pelagomonadaceae</taxon>
        <taxon>Chrysophaeum</taxon>
    </lineage>
</organism>
<evidence type="ECO:0000256" key="3">
    <source>
        <dbReference type="ARBA" id="ARBA00022723"/>
    </source>
</evidence>
<dbReference type="PANTHER" id="PTHR45953:SF1">
    <property type="entry name" value="IDURONATE 2-SULFATASE"/>
    <property type="match status" value="1"/>
</dbReference>
<dbReference type="SUPFAM" id="SSF53649">
    <property type="entry name" value="Alkaline phosphatase-like"/>
    <property type="match status" value="1"/>
</dbReference>
<evidence type="ECO:0000313" key="9">
    <source>
        <dbReference type="EMBL" id="KAJ8604475.1"/>
    </source>
</evidence>
<dbReference type="Gene3D" id="3.40.720.10">
    <property type="entry name" value="Alkaline Phosphatase, subunit A"/>
    <property type="match status" value="1"/>
</dbReference>
<dbReference type="AlphaFoldDB" id="A0AAD7UFE2"/>
<dbReference type="GO" id="GO:0004423">
    <property type="term" value="F:iduronate-2-sulfatase activity"/>
    <property type="evidence" value="ECO:0007669"/>
    <property type="project" value="TreeGrafter"/>
</dbReference>
<evidence type="ECO:0000256" key="4">
    <source>
        <dbReference type="ARBA" id="ARBA00022801"/>
    </source>
</evidence>
<dbReference type="Pfam" id="PF00884">
    <property type="entry name" value="Sulfatase"/>
    <property type="match status" value="1"/>
</dbReference>
<feature type="transmembrane region" description="Helical" evidence="7">
    <location>
        <begin position="836"/>
        <end position="861"/>
    </location>
</feature>
<evidence type="ECO:0000256" key="5">
    <source>
        <dbReference type="ARBA" id="ARBA00022989"/>
    </source>
</evidence>
<keyword evidence="3" id="KW-0479">Metal-binding</keyword>
<feature type="transmembrane region" description="Helical" evidence="7">
    <location>
        <begin position="549"/>
        <end position="568"/>
    </location>
</feature>
<evidence type="ECO:0000256" key="2">
    <source>
        <dbReference type="ARBA" id="ARBA00022692"/>
    </source>
</evidence>
<evidence type="ECO:0000256" key="1">
    <source>
        <dbReference type="ARBA" id="ARBA00004141"/>
    </source>
</evidence>
<dbReference type="PANTHER" id="PTHR45953">
    <property type="entry name" value="IDURONATE 2-SULFATASE"/>
    <property type="match status" value="1"/>
</dbReference>